<evidence type="ECO:0000313" key="1">
    <source>
        <dbReference type="EMBL" id="KAF3689592.1"/>
    </source>
</evidence>
<reference evidence="1 2" key="1">
    <citation type="submission" date="2019-02" db="EMBL/GenBank/DDBJ databases">
        <title>Opniocepnalus argus genome.</title>
        <authorList>
            <person name="Zhou C."/>
            <person name="Xiao S."/>
        </authorList>
    </citation>
    <scope>NUCLEOTIDE SEQUENCE [LARGE SCALE GENOMIC DNA]</scope>
    <source>
        <strain evidence="1">OARG1902GOOAL</strain>
        <tissue evidence="1">Muscle</tissue>
    </source>
</reference>
<protein>
    <submittedName>
        <fullName evidence="1">Uncharacterized protein</fullName>
    </submittedName>
</protein>
<evidence type="ECO:0000313" key="2">
    <source>
        <dbReference type="Proteomes" id="UP000503349"/>
    </source>
</evidence>
<organism evidence="1 2">
    <name type="scientific">Channa argus</name>
    <name type="common">Northern snakehead</name>
    <name type="synonym">Ophicephalus argus</name>
    <dbReference type="NCBI Taxonomy" id="215402"/>
    <lineage>
        <taxon>Eukaryota</taxon>
        <taxon>Metazoa</taxon>
        <taxon>Chordata</taxon>
        <taxon>Craniata</taxon>
        <taxon>Vertebrata</taxon>
        <taxon>Euteleostomi</taxon>
        <taxon>Actinopterygii</taxon>
        <taxon>Neopterygii</taxon>
        <taxon>Teleostei</taxon>
        <taxon>Neoteleostei</taxon>
        <taxon>Acanthomorphata</taxon>
        <taxon>Anabantaria</taxon>
        <taxon>Anabantiformes</taxon>
        <taxon>Channoidei</taxon>
        <taxon>Channidae</taxon>
        <taxon>Channa</taxon>
    </lineage>
</organism>
<keyword evidence="2" id="KW-1185">Reference proteome</keyword>
<sequence>MQKVGVFVSDRHRYKYYENIMDMYSCVLHYCYSLQQYITAFLIISVEKLMWYNPNSNKVSLLSL</sequence>
<dbReference type="AlphaFoldDB" id="A0A6G1PH80"/>
<proteinExistence type="predicted"/>
<dbReference type="Proteomes" id="UP000503349">
    <property type="component" value="Chromosome 5"/>
</dbReference>
<reference evidence="2" key="2">
    <citation type="submission" date="2019-02" db="EMBL/GenBank/DDBJ databases">
        <title>Opniocepnalus argus Var Kimnra genome.</title>
        <authorList>
            <person name="Zhou C."/>
            <person name="Xiao S."/>
        </authorList>
    </citation>
    <scope>NUCLEOTIDE SEQUENCE [LARGE SCALE GENOMIC DNA]</scope>
</reference>
<accession>A0A6G1PH80</accession>
<gene>
    <name evidence="1" type="ORF">EXN66_Car005264</name>
</gene>
<dbReference type="EMBL" id="CM015716">
    <property type="protein sequence ID" value="KAF3689592.1"/>
    <property type="molecule type" value="Genomic_DNA"/>
</dbReference>
<name>A0A6G1PH80_CHAAH</name>